<name>A0A6A5TXR4_9PLEO</name>
<dbReference type="Proteomes" id="UP000800035">
    <property type="component" value="Unassembled WGS sequence"/>
</dbReference>
<dbReference type="OrthoDB" id="3695628at2759"/>
<evidence type="ECO:0000256" key="1">
    <source>
        <dbReference type="SAM" id="MobiDB-lite"/>
    </source>
</evidence>
<accession>A0A6A5TXR4</accession>
<feature type="compositionally biased region" description="Polar residues" evidence="1">
    <location>
        <begin position="7"/>
        <end position="29"/>
    </location>
</feature>
<feature type="region of interest" description="Disordered" evidence="1">
    <location>
        <begin position="1"/>
        <end position="144"/>
    </location>
</feature>
<organism evidence="2 3">
    <name type="scientific">Byssothecium circinans</name>
    <dbReference type="NCBI Taxonomy" id="147558"/>
    <lineage>
        <taxon>Eukaryota</taxon>
        <taxon>Fungi</taxon>
        <taxon>Dikarya</taxon>
        <taxon>Ascomycota</taxon>
        <taxon>Pezizomycotina</taxon>
        <taxon>Dothideomycetes</taxon>
        <taxon>Pleosporomycetidae</taxon>
        <taxon>Pleosporales</taxon>
        <taxon>Massarineae</taxon>
        <taxon>Massarinaceae</taxon>
        <taxon>Byssothecium</taxon>
    </lineage>
</organism>
<evidence type="ECO:0000313" key="2">
    <source>
        <dbReference type="EMBL" id="KAF1956499.1"/>
    </source>
</evidence>
<keyword evidence="3" id="KW-1185">Reference proteome</keyword>
<proteinExistence type="predicted"/>
<dbReference type="EMBL" id="ML976991">
    <property type="protein sequence ID" value="KAF1956499.1"/>
    <property type="molecule type" value="Genomic_DNA"/>
</dbReference>
<gene>
    <name evidence="2" type="ORF">CC80DRAFT_562036</name>
</gene>
<evidence type="ECO:0000313" key="3">
    <source>
        <dbReference type="Proteomes" id="UP000800035"/>
    </source>
</evidence>
<sequence>MPPPSPFSQKMGENTYTQPRTTRKTSNAEANEESRNARRTSKATPKESNEPASVEAIGRSEASLLSLHSSSSSSEESQGGDCVEPLGEVSDWYNPGNNEPVMSGALNPPTVPPSMEGDPPPDTGEESHLPVISPLPRSGVSNPDETRPLIVNYPELLEGGCLTVVCSKAYKHARGRHYSVAENMDEGTWRGLSVPLLVSIRPIVLKELISGNLAAAYRTREDPEIREQYHEDSEWQKRGRVDAPCVYARILCDIQTGLSPTPWQWLRVIKRLREYIDGNASEQLAWRVVEIEIAGGFDVEKRQAAGGDRVFIGSFRSITQVVRFCDALETTIMTMGRGEWDTPMPHAFHFIGCALVFADRHSHLGPDNSSSSWFMNLVKAVMKAELNDTDSLWEFDDYVVCYCTYEEEVPVAELLFTMISLADSHTGTGFVVHPPGENVVSSQLDSRLGRDVKKLWTECMDRREACEIFTEGAERELQAIAAYPSREKSRRAREAREMAEKVGMARQKHVDLVKKKNGIRLKLIHDAEKRKALVDTMRDILPPGILGCFEVQEAKMKQWQEVLGPVERIDGEPEPLLPSSEDDQMEGVEKESQAIASDNKRIETLDQERRAAVPTTEKNETRRRLLKNPFGPVEGIDGESEPLLPRSEDDDMEESDM</sequence>
<reference evidence="2" key="1">
    <citation type="journal article" date="2020" name="Stud. Mycol.">
        <title>101 Dothideomycetes genomes: a test case for predicting lifestyles and emergence of pathogens.</title>
        <authorList>
            <person name="Haridas S."/>
            <person name="Albert R."/>
            <person name="Binder M."/>
            <person name="Bloem J."/>
            <person name="Labutti K."/>
            <person name="Salamov A."/>
            <person name="Andreopoulos B."/>
            <person name="Baker S."/>
            <person name="Barry K."/>
            <person name="Bills G."/>
            <person name="Bluhm B."/>
            <person name="Cannon C."/>
            <person name="Castanera R."/>
            <person name="Culley D."/>
            <person name="Daum C."/>
            <person name="Ezra D."/>
            <person name="Gonzalez J."/>
            <person name="Henrissat B."/>
            <person name="Kuo A."/>
            <person name="Liang C."/>
            <person name="Lipzen A."/>
            <person name="Lutzoni F."/>
            <person name="Magnuson J."/>
            <person name="Mondo S."/>
            <person name="Nolan M."/>
            <person name="Ohm R."/>
            <person name="Pangilinan J."/>
            <person name="Park H.-J."/>
            <person name="Ramirez L."/>
            <person name="Alfaro M."/>
            <person name="Sun H."/>
            <person name="Tritt A."/>
            <person name="Yoshinaga Y."/>
            <person name="Zwiers L.-H."/>
            <person name="Turgeon B."/>
            <person name="Goodwin S."/>
            <person name="Spatafora J."/>
            <person name="Crous P."/>
            <person name="Grigoriev I."/>
        </authorList>
    </citation>
    <scope>NUCLEOTIDE SEQUENCE</scope>
    <source>
        <strain evidence="2">CBS 675.92</strain>
    </source>
</reference>
<feature type="compositionally biased region" description="Low complexity" evidence="1">
    <location>
        <begin position="60"/>
        <end position="77"/>
    </location>
</feature>
<feature type="compositionally biased region" description="Basic and acidic residues" evidence="1">
    <location>
        <begin position="587"/>
        <end position="623"/>
    </location>
</feature>
<feature type="region of interest" description="Disordered" evidence="1">
    <location>
        <begin position="568"/>
        <end position="657"/>
    </location>
</feature>
<feature type="compositionally biased region" description="Acidic residues" evidence="1">
    <location>
        <begin position="648"/>
        <end position="657"/>
    </location>
</feature>
<protein>
    <submittedName>
        <fullName evidence="2">Uncharacterized protein</fullName>
    </submittedName>
</protein>
<dbReference type="AlphaFoldDB" id="A0A6A5TXR4"/>